<dbReference type="EMBL" id="JAFDVH010000010">
    <property type="protein sequence ID" value="KAG7470121.1"/>
    <property type="molecule type" value="Genomic_DNA"/>
</dbReference>
<evidence type="ECO:0000313" key="3">
    <source>
        <dbReference type="Proteomes" id="UP001046870"/>
    </source>
</evidence>
<dbReference type="Proteomes" id="UP001046870">
    <property type="component" value="Chromosome 10"/>
</dbReference>
<dbReference type="PANTHER" id="PTHR34488">
    <property type="entry name" value="SI:CH211-245H14.1-RELATED"/>
    <property type="match status" value="1"/>
</dbReference>
<accession>A0A9D3T536</accession>
<gene>
    <name evidence="2" type="ORF">MATL_G00136290</name>
</gene>
<evidence type="ECO:0000256" key="1">
    <source>
        <dbReference type="SAM" id="MobiDB-lite"/>
    </source>
</evidence>
<dbReference type="AlphaFoldDB" id="A0A9D3T536"/>
<evidence type="ECO:0000313" key="2">
    <source>
        <dbReference type="EMBL" id="KAG7470121.1"/>
    </source>
</evidence>
<name>A0A9D3T536_MEGAT</name>
<feature type="compositionally biased region" description="Polar residues" evidence="1">
    <location>
        <begin position="213"/>
        <end position="222"/>
    </location>
</feature>
<feature type="region of interest" description="Disordered" evidence="1">
    <location>
        <begin position="47"/>
        <end position="66"/>
    </location>
</feature>
<dbReference type="PANTHER" id="PTHR34488:SF1">
    <property type="entry name" value="SI:CH211-245H14.1-RELATED"/>
    <property type="match status" value="1"/>
</dbReference>
<feature type="region of interest" description="Disordered" evidence="1">
    <location>
        <begin position="201"/>
        <end position="222"/>
    </location>
</feature>
<reference evidence="2" key="1">
    <citation type="submission" date="2021-01" db="EMBL/GenBank/DDBJ databases">
        <authorList>
            <person name="Zahm M."/>
            <person name="Roques C."/>
            <person name="Cabau C."/>
            <person name="Klopp C."/>
            <person name="Donnadieu C."/>
            <person name="Jouanno E."/>
            <person name="Lampietro C."/>
            <person name="Louis A."/>
            <person name="Herpin A."/>
            <person name="Echchiki A."/>
            <person name="Berthelot C."/>
            <person name="Parey E."/>
            <person name="Roest-Crollius H."/>
            <person name="Braasch I."/>
            <person name="Postlethwait J."/>
            <person name="Bobe J."/>
            <person name="Montfort J."/>
            <person name="Bouchez O."/>
            <person name="Begum T."/>
            <person name="Mejri S."/>
            <person name="Adams A."/>
            <person name="Chen W.-J."/>
            <person name="Guiguen Y."/>
        </authorList>
    </citation>
    <scope>NUCLEOTIDE SEQUENCE</scope>
    <source>
        <strain evidence="2">YG-15Mar2019-1</strain>
        <tissue evidence="2">Brain</tissue>
    </source>
</reference>
<dbReference type="OrthoDB" id="8446971at2759"/>
<organism evidence="2 3">
    <name type="scientific">Megalops atlanticus</name>
    <name type="common">Tarpon</name>
    <name type="synonym">Clupea gigantea</name>
    <dbReference type="NCBI Taxonomy" id="7932"/>
    <lineage>
        <taxon>Eukaryota</taxon>
        <taxon>Metazoa</taxon>
        <taxon>Chordata</taxon>
        <taxon>Craniata</taxon>
        <taxon>Vertebrata</taxon>
        <taxon>Euteleostomi</taxon>
        <taxon>Actinopterygii</taxon>
        <taxon>Neopterygii</taxon>
        <taxon>Teleostei</taxon>
        <taxon>Elopiformes</taxon>
        <taxon>Megalopidae</taxon>
        <taxon>Megalops</taxon>
    </lineage>
</organism>
<feature type="compositionally biased region" description="Basic residues" evidence="1">
    <location>
        <begin position="55"/>
        <end position="66"/>
    </location>
</feature>
<keyword evidence="3" id="KW-1185">Reference proteome</keyword>
<protein>
    <submittedName>
        <fullName evidence="2">Uncharacterized protein</fullName>
    </submittedName>
</protein>
<sequence length="222" mass="24965">MFCHYVITKQGSVPFILVSVSCNPKKGAWNHRSFRSTSWFSCKHCQSEADMPGKRGSRRPHGKKKEKTSGCFAFVGETRIVKIRIVLTGNTLNSHKSIVDYLHTKTWLTEVHNVEECDVILAFCPISSRAGTDITAALQKISADKPAVLAVMHHTFDRDYVMSESSRHVTRSDVVAVDILFHEIHGLLRCPRNDAAKKAIKKKLKKLSKPSKTYPQTSKESI</sequence>
<comment type="caution">
    <text evidence="2">The sequence shown here is derived from an EMBL/GenBank/DDBJ whole genome shotgun (WGS) entry which is preliminary data.</text>
</comment>
<proteinExistence type="predicted"/>